<evidence type="ECO:0000259" key="2">
    <source>
        <dbReference type="PROSITE" id="PS51371"/>
    </source>
</evidence>
<dbReference type="Pfam" id="PF03448">
    <property type="entry name" value="MgtE_N"/>
    <property type="match status" value="1"/>
</dbReference>
<dbReference type="PANTHER" id="PTHR43773:SF1">
    <property type="entry name" value="MAGNESIUM TRANSPORTER MGTE"/>
    <property type="match status" value="1"/>
</dbReference>
<dbReference type="PANTHER" id="PTHR43773">
    <property type="entry name" value="MAGNESIUM TRANSPORTER MGTE"/>
    <property type="match status" value="1"/>
</dbReference>
<keyword evidence="4" id="KW-1185">Reference proteome</keyword>
<dbReference type="InterPro" id="IPR006669">
    <property type="entry name" value="MgtE_transporter"/>
</dbReference>
<reference evidence="3 4" key="1">
    <citation type="submission" date="2020-10" db="EMBL/GenBank/DDBJ databases">
        <title>Complete genome sequence of Paludibaculum fermentans P105T, a facultatively anaerobic acidobacterium capable of dissimilatory Fe(III) reduction.</title>
        <authorList>
            <person name="Dedysh S.N."/>
            <person name="Beletsky A.V."/>
            <person name="Kulichevskaya I.S."/>
            <person name="Mardanov A.V."/>
            <person name="Ravin N.V."/>
        </authorList>
    </citation>
    <scope>NUCLEOTIDE SEQUENCE [LARGE SCALE GENOMIC DNA]</scope>
    <source>
        <strain evidence="3 4">P105</strain>
    </source>
</reference>
<evidence type="ECO:0000313" key="3">
    <source>
        <dbReference type="EMBL" id="QOY85459.1"/>
    </source>
</evidence>
<feature type="domain" description="CBS" evidence="2">
    <location>
        <begin position="361"/>
        <end position="415"/>
    </location>
</feature>
<dbReference type="InterPro" id="IPR046342">
    <property type="entry name" value="CBS_dom_sf"/>
</dbReference>
<dbReference type="GO" id="GO:0016020">
    <property type="term" value="C:membrane"/>
    <property type="evidence" value="ECO:0007669"/>
    <property type="project" value="InterPro"/>
</dbReference>
<dbReference type="RefSeq" id="WP_194447129.1">
    <property type="nucleotide sequence ID" value="NZ_CP063849.1"/>
</dbReference>
<organism evidence="3 4">
    <name type="scientific">Paludibaculum fermentans</name>
    <dbReference type="NCBI Taxonomy" id="1473598"/>
    <lineage>
        <taxon>Bacteria</taxon>
        <taxon>Pseudomonadati</taxon>
        <taxon>Acidobacteriota</taxon>
        <taxon>Terriglobia</taxon>
        <taxon>Bryobacterales</taxon>
        <taxon>Bryobacteraceae</taxon>
        <taxon>Paludibaculum</taxon>
    </lineage>
</organism>
<proteinExistence type="predicted"/>
<dbReference type="EMBL" id="CP063849">
    <property type="protein sequence ID" value="QOY85459.1"/>
    <property type="molecule type" value="Genomic_DNA"/>
</dbReference>
<dbReference type="Pfam" id="PF00571">
    <property type="entry name" value="CBS"/>
    <property type="match status" value="1"/>
</dbReference>
<dbReference type="SUPFAM" id="SSF158791">
    <property type="entry name" value="MgtE N-terminal domain-like"/>
    <property type="match status" value="1"/>
</dbReference>
<sequence>MAENILYLTELLGLKVYDLKRRVLGRVRDAALVPVVHPVRIERILLSGGGGYTWVSVRYDQIESITLDGIYLSDEHLIPYHEDEYVLRLVRDLLDQQIIDAQGRKVVRVTDITFDIRREALRDVLHVLEVDIGVRSVFRRLVQGVLPRRIVRKLQHYIPVNSIRWELCNILEPDPQRRLRLNIDLTLLEEMHPADLADIVEELSPEDREAIFEAIDTEAAAEALSEMEPDIQAQIIESLETEKAADILEEMDPDEAADVLSELGKETSEEILEEMEGEPKAEVEELLEYDDDTAGGMMNTAFVAVHEDGTVADALEALRRQQELADTLNTIFLTDLDERLKAALPVARVFLSRPTRKLSELVQDDVIKVPVKEKANRIIELFDKYNLLTLPVVDEEGRMAGVVTADDIISVLRQH</sequence>
<dbReference type="SUPFAM" id="SSF54631">
    <property type="entry name" value="CBS-domain pair"/>
    <property type="match status" value="1"/>
</dbReference>
<protein>
    <submittedName>
        <fullName evidence="3">Magnesium transporter</fullName>
    </submittedName>
</protein>
<evidence type="ECO:0000256" key="1">
    <source>
        <dbReference type="PROSITE-ProRule" id="PRU00703"/>
    </source>
</evidence>
<dbReference type="GO" id="GO:0015095">
    <property type="term" value="F:magnesium ion transmembrane transporter activity"/>
    <property type="evidence" value="ECO:0007669"/>
    <property type="project" value="InterPro"/>
</dbReference>
<dbReference type="AlphaFoldDB" id="A0A7S7NKY2"/>
<dbReference type="Gene3D" id="3.10.580.10">
    <property type="entry name" value="CBS-domain"/>
    <property type="match status" value="1"/>
</dbReference>
<dbReference type="InterPro" id="IPR000644">
    <property type="entry name" value="CBS_dom"/>
</dbReference>
<dbReference type="Proteomes" id="UP000593892">
    <property type="component" value="Chromosome"/>
</dbReference>
<keyword evidence="1" id="KW-0129">CBS domain</keyword>
<dbReference type="InterPro" id="IPR006668">
    <property type="entry name" value="Mg_transptr_MgtE_intracell_dom"/>
</dbReference>
<dbReference type="SMART" id="SM00924">
    <property type="entry name" value="MgtE_N"/>
    <property type="match status" value="1"/>
</dbReference>
<dbReference type="InterPro" id="IPR038076">
    <property type="entry name" value="MgtE_N_sf"/>
</dbReference>
<dbReference type="PROSITE" id="PS51371">
    <property type="entry name" value="CBS"/>
    <property type="match status" value="1"/>
</dbReference>
<dbReference type="SMART" id="SM00116">
    <property type="entry name" value="CBS"/>
    <property type="match status" value="1"/>
</dbReference>
<dbReference type="Gene3D" id="1.25.60.10">
    <property type="entry name" value="MgtE N-terminal domain-like"/>
    <property type="match status" value="1"/>
</dbReference>
<name>A0A7S7NKY2_PALFE</name>
<dbReference type="CDD" id="cd04606">
    <property type="entry name" value="CBS_pair_Mg_transporter"/>
    <property type="match status" value="1"/>
</dbReference>
<evidence type="ECO:0000313" key="4">
    <source>
        <dbReference type="Proteomes" id="UP000593892"/>
    </source>
</evidence>
<dbReference type="KEGG" id="pfer:IRI77_21815"/>
<accession>A0A7S7NKY2</accession>
<gene>
    <name evidence="3" type="ORF">IRI77_21815</name>
</gene>